<proteinExistence type="predicted"/>
<name>A0A9P6DD38_PLEER</name>
<organism evidence="1 2">
    <name type="scientific">Pleurotus eryngii</name>
    <name type="common">Boletus of the steppes</name>
    <dbReference type="NCBI Taxonomy" id="5323"/>
    <lineage>
        <taxon>Eukaryota</taxon>
        <taxon>Fungi</taxon>
        <taxon>Dikarya</taxon>
        <taxon>Basidiomycota</taxon>
        <taxon>Agaricomycotina</taxon>
        <taxon>Agaricomycetes</taxon>
        <taxon>Agaricomycetidae</taxon>
        <taxon>Agaricales</taxon>
        <taxon>Pleurotineae</taxon>
        <taxon>Pleurotaceae</taxon>
        <taxon>Pleurotus</taxon>
    </lineage>
</organism>
<accession>A0A9P6DD38</accession>
<protein>
    <submittedName>
        <fullName evidence="1">Uncharacterized protein</fullName>
    </submittedName>
</protein>
<evidence type="ECO:0000313" key="1">
    <source>
        <dbReference type="EMBL" id="KAF9490975.1"/>
    </source>
</evidence>
<evidence type="ECO:0000313" key="2">
    <source>
        <dbReference type="Proteomes" id="UP000807025"/>
    </source>
</evidence>
<dbReference type="OrthoDB" id="3156934at2759"/>
<sequence length="159" mass="17753">MPMPEFLELFGCLPETTPPNAREITMPHLCQVTLWDDVDRCIAFLKRTKCALLVLDIGLQSGTHDLKPFFNLCETRLGVVEHTTVSTSSRHSRPLVSLKLANYRLTSRARKITNETDDDYDCTLSLSVAVSLPVVDQVVNQAVSAARTSLKHETLKTNL</sequence>
<dbReference type="AlphaFoldDB" id="A0A9P6DD38"/>
<keyword evidence="2" id="KW-1185">Reference proteome</keyword>
<dbReference type="Proteomes" id="UP000807025">
    <property type="component" value="Unassembled WGS sequence"/>
</dbReference>
<reference evidence="1" key="1">
    <citation type="submission" date="2020-11" db="EMBL/GenBank/DDBJ databases">
        <authorList>
            <consortium name="DOE Joint Genome Institute"/>
            <person name="Ahrendt S."/>
            <person name="Riley R."/>
            <person name="Andreopoulos W."/>
            <person name="Labutti K."/>
            <person name="Pangilinan J."/>
            <person name="Ruiz-Duenas F.J."/>
            <person name="Barrasa J.M."/>
            <person name="Sanchez-Garcia M."/>
            <person name="Camarero S."/>
            <person name="Miyauchi S."/>
            <person name="Serrano A."/>
            <person name="Linde D."/>
            <person name="Babiker R."/>
            <person name="Drula E."/>
            <person name="Ayuso-Fernandez I."/>
            <person name="Pacheco R."/>
            <person name="Padilla G."/>
            <person name="Ferreira P."/>
            <person name="Barriuso J."/>
            <person name="Kellner H."/>
            <person name="Castanera R."/>
            <person name="Alfaro M."/>
            <person name="Ramirez L."/>
            <person name="Pisabarro A.G."/>
            <person name="Kuo A."/>
            <person name="Tritt A."/>
            <person name="Lipzen A."/>
            <person name="He G."/>
            <person name="Yan M."/>
            <person name="Ng V."/>
            <person name="Cullen D."/>
            <person name="Martin F."/>
            <person name="Rosso M.-N."/>
            <person name="Henrissat B."/>
            <person name="Hibbett D."/>
            <person name="Martinez A.T."/>
            <person name="Grigoriev I.V."/>
        </authorList>
    </citation>
    <scope>NUCLEOTIDE SEQUENCE</scope>
    <source>
        <strain evidence="1">ATCC 90797</strain>
    </source>
</reference>
<comment type="caution">
    <text evidence="1">The sequence shown here is derived from an EMBL/GenBank/DDBJ whole genome shotgun (WGS) entry which is preliminary data.</text>
</comment>
<gene>
    <name evidence="1" type="ORF">BDN71DRAFT_1592561</name>
</gene>
<dbReference type="EMBL" id="MU154629">
    <property type="protein sequence ID" value="KAF9490975.1"/>
    <property type="molecule type" value="Genomic_DNA"/>
</dbReference>